<evidence type="ECO:0000313" key="2">
    <source>
        <dbReference type="Proteomes" id="UP000075886"/>
    </source>
</evidence>
<proteinExistence type="predicted"/>
<accession>A0A182QWK4</accession>
<dbReference type="VEuPathDB" id="VectorBase:AFAF018301"/>
<reference evidence="2" key="1">
    <citation type="submission" date="2014-01" db="EMBL/GenBank/DDBJ databases">
        <title>The Genome Sequence of Anopheles farauti FAR1 (V2).</title>
        <authorList>
            <consortium name="The Broad Institute Genomics Platform"/>
            <person name="Neafsey D.E."/>
            <person name="Besansky N."/>
            <person name="Howell P."/>
            <person name="Walton C."/>
            <person name="Young S.K."/>
            <person name="Zeng Q."/>
            <person name="Gargeya S."/>
            <person name="Fitzgerald M."/>
            <person name="Haas B."/>
            <person name="Abouelleil A."/>
            <person name="Allen A.W."/>
            <person name="Alvarado L."/>
            <person name="Arachchi H.M."/>
            <person name="Berlin A.M."/>
            <person name="Chapman S.B."/>
            <person name="Gainer-Dewar J."/>
            <person name="Goldberg J."/>
            <person name="Griggs A."/>
            <person name="Gujja S."/>
            <person name="Hansen M."/>
            <person name="Howarth C."/>
            <person name="Imamovic A."/>
            <person name="Ireland A."/>
            <person name="Larimer J."/>
            <person name="McCowan C."/>
            <person name="Murphy C."/>
            <person name="Pearson M."/>
            <person name="Poon T.W."/>
            <person name="Priest M."/>
            <person name="Roberts A."/>
            <person name="Saif S."/>
            <person name="Shea T."/>
            <person name="Sisk P."/>
            <person name="Sykes S."/>
            <person name="Wortman J."/>
            <person name="Nusbaum C."/>
            <person name="Birren B."/>
        </authorList>
    </citation>
    <scope>NUCLEOTIDE SEQUENCE [LARGE SCALE GENOMIC DNA]</scope>
    <source>
        <strain evidence="2">FAR1</strain>
    </source>
</reference>
<organism evidence="1 2">
    <name type="scientific">Anopheles farauti</name>
    <dbReference type="NCBI Taxonomy" id="69004"/>
    <lineage>
        <taxon>Eukaryota</taxon>
        <taxon>Metazoa</taxon>
        <taxon>Ecdysozoa</taxon>
        <taxon>Arthropoda</taxon>
        <taxon>Hexapoda</taxon>
        <taxon>Insecta</taxon>
        <taxon>Pterygota</taxon>
        <taxon>Neoptera</taxon>
        <taxon>Endopterygota</taxon>
        <taxon>Diptera</taxon>
        <taxon>Nematocera</taxon>
        <taxon>Culicoidea</taxon>
        <taxon>Culicidae</taxon>
        <taxon>Anophelinae</taxon>
        <taxon>Anopheles</taxon>
    </lineage>
</organism>
<reference evidence="1" key="2">
    <citation type="submission" date="2020-05" db="UniProtKB">
        <authorList>
            <consortium name="EnsemblMetazoa"/>
        </authorList>
    </citation>
    <scope>IDENTIFICATION</scope>
    <source>
        <strain evidence="1">FAR1</strain>
    </source>
</reference>
<dbReference type="EnsemblMetazoa" id="AFAF018301-RA">
    <property type="protein sequence ID" value="AFAF018301-PA"/>
    <property type="gene ID" value="AFAF018301"/>
</dbReference>
<evidence type="ECO:0000313" key="1">
    <source>
        <dbReference type="EnsemblMetazoa" id="AFAF018301-PA"/>
    </source>
</evidence>
<protein>
    <submittedName>
        <fullName evidence="1">Uncharacterized protein</fullName>
    </submittedName>
</protein>
<dbReference type="AlphaFoldDB" id="A0A182QWK4"/>
<dbReference type="Proteomes" id="UP000075886">
    <property type="component" value="Unassembled WGS sequence"/>
</dbReference>
<name>A0A182QWK4_9DIPT</name>
<keyword evidence="2" id="KW-1185">Reference proteome</keyword>
<sequence>MVLAGTSGQPGGARFQCVRLQQDGFTAATHVRSVDDDLQQQPGIQPVHGEDRQLGGHVGEQGVCLLVGPTKQFCKQRRLGEVGVQRRLQHGAKNVCEFVSTSSDSDVWLTREQLYGISGFPAAIR</sequence>
<dbReference type="EMBL" id="AXCN02000183">
    <property type="status" value="NOT_ANNOTATED_CDS"/>
    <property type="molecule type" value="Genomic_DNA"/>
</dbReference>